<dbReference type="GeneID" id="19107713"/>
<accession>M2MJE2</accession>
<evidence type="ECO:0000313" key="3">
    <source>
        <dbReference type="Proteomes" id="UP000011761"/>
    </source>
</evidence>
<name>M2MJE2_BAUPA</name>
<proteinExistence type="predicted"/>
<feature type="region of interest" description="Disordered" evidence="1">
    <location>
        <begin position="1"/>
        <end position="37"/>
    </location>
</feature>
<evidence type="ECO:0000313" key="2">
    <source>
        <dbReference type="EMBL" id="EMC96806.1"/>
    </source>
</evidence>
<dbReference type="Proteomes" id="UP000011761">
    <property type="component" value="Unassembled WGS sequence"/>
</dbReference>
<feature type="compositionally biased region" description="Basic and acidic residues" evidence="1">
    <location>
        <begin position="16"/>
        <end position="25"/>
    </location>
</feature>
<dbReference type="AlphaFoldDB" id="M2MJE2"/>
<evidence type="ECO:0000256" key="1">
    <source>
        <dbReference type="SAM" id="MobiDB-lite"/>
    </source>
</evidence>
<organism evidence="2 3">
    <name type="scientific">Baudoinia panamericana (strain UAMH 10762)</name>
    <name type="common">Angels' share fungus</name>
    <name type="synonym">Baudoinia compniacensis (strain UAMH 10762)</name>
    <dbReference type="NCBI Taxonomy" id="717646"/>
    <lineage>
        <taxon>Eukaryota</taxon>
        <taxon>Fungi</taxon>
        <taxon>Dikarya</taxon>
        <taxon>Ascomycota</taxon>
        <taxon>Pezizomycotina</taxon>
        <taxon>Dothideomycetes</taxon>
        <taxon>Dothideomycetidae</taxon>
        <taxon>Mycosphaerellales</taxon>
        <taxon>Teratosphaeriaceae</taxon>
        <taxon>Baudoinia</taxon>
    </lineage>
</organism>
<dbReference type="RefSeq" id="XP_007676692.1">
    <property type="nucleotide sequence ID" value="XM_007678502.1"/>
</dbReference>
<sequence>MEHLTPSFVQAKQALRKSDTSKLRECGTNGIDGDGSADEAWCYEQSINALRGATDAEVNTAGGDWYGWMALMQQETK</sequence>
<dbReference type="HOGENOM" id="CLU_2637701_0_0_1"/>
<protein>
    <submittedName>
        <fullName evidence="2">Uncharacterized protein</fullName>
    </submittedName>
</protein>
<keyword evidence="3" id="KW-1185">Reference proteome</keyword>
<reference evidence="2 3" key="1">
    <citation type="journal article" date="2012" name="PLoS Pathog.">
        <title>Diverse lifestyles and strategies of plant pathogenesis encoded in the genomes of eighteen Dothideomycetes fungi.</title>
        <authorList>
            <person name="Ohm R.A."/>
            <person name="Feau N."/>
            <person name="Henrissat B."/>
            <person name="Schoch C.L."/>
            <person name="Horwitz B.A."/>
            <person name="Barry K.W."/>
            <person name="Condon B.J."/>
            <person name="Copeland A.C."/>
            <person name="Dhillon B."/>
            <person name="Glaser F."/>
            <person name="Hesse C.N."/>
            <person name="Kosti I."/>
            <person name="LaButti K."/>
            <person name="Lindquist E.A."/>
            <person name="Lucas S."/>
            <person name="Salamov A.A."/>
            <person name="Bradshaw R.E."/>
            <person name="Ciuffetti L."/>
            <person name="Hamelin R.C."/>
            <person name="Kema G.H.J."/>
            <person name="Lawrence C."/>
            <person name="Scott J.A."/>
            <person name="Spatafora J.W."/>
            <person name="Turgeon B.G."/>
            <person name="de Wit P.J.G.M."/>
            <person name="Zhong S."/>
            <person name="Goodwin S.B."/>
            <person name="Grigoriev I.V."/>
        </authorList>
    </citation>
    <scope>NUCLEOTIDE SEQUENCE [LARGE SCALE GENOMIC DNA]</scope>
    <source>
        <strain evidence="2 3">UAMH 10762</strain>
    </source>
</reference>
<gene>
    <name evidence="2" type="ORF">BAUCODRAFT_122770</name>
</gene>
<dbReference type="KEGG" id="bcom:BAUCODRAFT_122770"/>
<dbReference type="EMBL" id="KB445555">
    <property type="protein sequence ID" value="EMC96806.1"/>
    <property type="molecule type" value="Genomic_DNA"/>
</dbReference>